<dbReference type="Gene3D" id="1.10.530.10">
    <property type="match status" value="1"/>
</dbReference>
<feature type="region of interest" description="Disordered" evidence="1">
    <location>
        <begin position="152"/>
        <end position="181"/>
    </location>
</feature>
<dbReference type="Pfam" id="PF01832">
    <property type="entry name" value="Glucosaminidase"/>
    <property type="match status" value="1"/>
</dbReference>
<feature type="compositionally biased region" description="Polar residues" evidence="1">
    <location>
        <begin position="47"/>
        <end position="59"/>
    </location>
</feature>
<gene>
    <name evidence="3" type="ORF">UCC3521_0069</name>
</gene>
<evidence type="ECO:0000313" key="3">
    <source>
        <dbReference type="EMBL" id="QBJ03607.1"/>
    </source>
</evidence>
<feature type="domain" description="Mannosyl-glycoprotein endo-beta-N-acetylglucosamidase-like" evidence="2">
    <location>
        <begin position="1018"/>
        <end position="1146"/>
    </location>
</feature>
<dbReference type="InterPro" id="IPR002901">
    <property type="entry name" value="MGlyc_endo_b_GlcNAc-like_dom"/>
</dbReference>
<feature type="compositionally biased region" description="Basic and acidic residues" evidence="1">
    <location>
        <begin position="640"/>
        <end position="651"/>
    </location>
</feature>
<accession>A0A4Y5FGJ4</accession>
<feature type="compositionally biased region" description="Basic residues" evidence="1">
    <location>
        <begin position="652"/>
        <end position="661"/>
    </location>
</feature>
<keyword evidence="4" id="KW-1185">Reference proteome</keyword>
<dbReference type="EMBL" id="MK504444">
    <property type="protein sequence ID" value="QBJ03607.1"/>
    <property type="molecule type" value="Genomic_DNA"/>
</dbReference>
<feature type="region of interest" description="Disordered" evidence="1">
    <location>
        <begin position="635"/>
        <end position="665"/>
    </location>
</feature>
<protein>
    <submittedName>
        <fullName evidence="3">Tape measure protein</fullName>
    </submittedName>
</protein>
<feature type="compositionally biased region" description="Gly residues" evidence="1">
    <location>
        <begin position="990"/>
        <end position="1007"/>
    </location>
</feature>
<feature type="region of interest" description="Disordered" evidence="1">
    <location>
        <begin position="987"/>
        <end position="1008"/>
    </location>
</feature>
<feature type="region of interest" description="Disordered" evidence="1">
    <location>
        <begin position="47"/>
        <end position="93"/>
    </location>
</feature>
<feature type="region of interest" description="Disordered" evidence="1">
    <location>
        <begin position="303"/>
        <end position="322"/>
    </location>
</feature>
<name>A0A4Y5FGJ4_9CAUD</name>
<evidence type="ECO:0000313" key="4">
    <source>
        <dbReference type="Proteomes" id="UP000309991"/>
    </source>
</evidence>
<organism evidence="3 4">
    <name type="scientific">Lactobacillus phage 3-521</name>
    <dbReference type="NCBI Taxonomy" id="2510943"/>
    <lineage>
        <taxon>Viruses</taxon>
        <taxon>Duplodnaviria</taxon>
        <taxon>Heunggongvirae</taxon>
        <taxon>Uroviricota</taxon>
        <taxon>Caudoviricetes</taxon>
        <taxon>Herelleviridae</taxon>
        <taxon>Watanabevirus</taxon>
        <taxon>Watanabevirus wv3521</taxon>
    </lineage>
</organism>
<dbReference type="GO" id="GO:0004040">
    <property type="term" value="F:amidase activity"/>
    <property type="evidence" value="ECO:0007669"/>
    <property type="project" value="InterPro"/>
</dbReference>
<dbReference type="Proteomes" id="UP000309991">
    <property type="component" value="Segment"/>
</dbReference>
<feature type="compositionally biased region" description="Basic and acidic residues" evidence="1">
    <location>
        <begin position="154"/>
        <end position="181"/>
    </location>
</feature>
<proteinExistence type="predicted"/>
<feature type="compositionally biased region" description="Polar residues" evidence="1">
    <location>
        <begin position="303"/>
        <end position="319"/>
    </location>
</feature>
<evidence type="ECO:0000256" key="1">
    <source>
        <dbReference type="SAM" id="MobiDB-lite"/>
    </source>
</evidence>
<reference evidence="3 4" key="1">
    <citation type="submission" date="2019-02" db="EMBL/GenBank/DDBJ databases">
        <title>Isolation of virulent Lactobacillus brevis phages.</title>
        <authorList>
            <person name="Feyereisen M."/>
            <person name="Mahony J."/>
            <person name="O'Sullivan T."/>
            <person name="van Sinderen D."/>
        </authorList>
    </citation>
    <scope>NUCLEOTIDE SEQUENCE [LARGE SCALE GENOMIC DNA]</scope>
</reference>
<sequence length="1265" mass="132669">MADDEKDVKLNFSAETTRAIENVDKLQKKINDLYDTVDKVNKAGVNNHNTLTSRQSSQVIRGAGSASEAAKEVSSQSRQLEGAYSSARESGALSPSELNQLKQIIDLLHSSISQANASGISSSGRVSPVGEYGQMYQNLSGMHVRPSKIFLEGTSREDRYSQANDKKKVQEEQRGMRRDVNHYSRSATHYSDSVDTAISRGKVTYNRNQELNGQYNSALGGISSQQENVRSQLEGANGRKQDIGSEMDQLRQSISQGKVSGDGQAEADRLTKLEQEDKELAQTIANLKAFNDTLKKSRQNLNSAKARYDNSTESGNTSVGYDPNSFMGMMQRRMPSTIIGATSTAISGLRSASQSGNQSRMESENSVNADTLGSIANGTGDISHRSDVRYLSQLSNKGINNGTDYTGTQMAQFAGNFTNATGNTNTSAGVSAANSTSQLARFTGMGTSQANALISALGTSGAISNGSNTADLSNTIAGEVYSSRMAGKSPQQAQALSSIINSQVNNGITTKQAGDLAAVQGMQAKYGSTMQGAAGGSAYTGLSSIATQGFNNPVSRMLFGGNNPKYAGVHGSALLYRDMTQATSHPWRLGSMIKSDLNNFGGDKQAAAANLSQLSGGKLSYKQALNYVNMEQKGQLNKSNIERQRNRDRKTGRNRNQHIRRQYNTQGNSTIDLRISIDQRGKIAMSNAGDGARRGGNAVGKVLPALAWGVGGAVGGFAGSIVSKGAGTFLMSRLFGKGAGGISGISKLLKGTKLGGAMSSATDWFKGTRAGSTVMSGLGKGKSILSGFGDTVKASKFGQYTSKASDLFKGSTIMQGMKTAGSAAKDSKMFGGTSKLFGGASKVLGKIATPLAIAGYASDAVTDKNHLKGASKGVGGIAGTIAGGILGGPLGAVAGGWAGEKLGAGVYNVGHWFHQQGSKASKQNKEYINRARKKGYNISKSSILGIGSNDNDNKPKSLFQSAMTLLKGFNDMLDKAMKVVAAAKSIKADGGSGSSGGSSSGGSGTGKVGKISGSINDMATKIGKATGIDPRIIYSQLMLESARGTSSVAKKDNNLAGITWNSGFKNIKGASKGSSRGREGGNYVHFDSLQDFANYEAKYQYGKTDKSLKGIHSASGAAAQLKKLGYYTAPESQYAANMKAYWNKYKKHATGGVYSTATDVGGNNVVGDDGLEAAVPLGAGHQGDTENMLNVLAGTYGKKMVSSPEQSSGASSGVSIGHYSPNNSVVINGANKTDDELVSKIKTLLSSMKQKDRQSLLNYYSNSYK</sequence>
<evidence type="ECO:0000259" key="2">
    <source>
        <dbReference type="Pfam" id="PF01832"/>
    </source>
</evidence>